<accession>A0A2N1PNE7</accession>
<reference evidence="1 2" key="1">
    <citation type="journal article" date="2017" name="ISME J.">
        <title>Potential for microbial H2 and metal transformations associated with novel bacteria and archaea in deep terrestrial subsurface sediments.</title>
        <authorList>
            <person name="Hernsdorf A.W."/>
            <person name="Amano Y."/>
            <person name="Miyakawa K."/>
            <person name="Ise K."/>
            <person name="Suzuki Y."/>
            <person name="Anantharaman K."/>
            <person name="Probst A."/>
            <person name="Burstein D."/>
            <person name="Thomas B.C."/>
            <person name="Banfield J.F."/>
        </authorList>
    </citation>
    <scope>NUCLEOTIDE SEQUENCE [LARGE SCALE GENOMIC DNA]</scope>
    <source>
        <strain evidence="1">HGW-Wallbacteria-1</strain>
    </source>
</reference>
<gene>
    <name evidence="1" type="ORF">CVV64_12565</name>
</gene>
<dbReference type="EMBL" id="PGXC01000011">
    <property type="protein sequence ID" value="PKK89847.1"/>
    <property type="molecule type" value="Genomic_DNA"/>
</dbReference>
<proteinExistence type="predicted"/>
<dbReference type="AlphaFoldDB" id="A0A2N1PNE7"/>
<sequence>MGFFDQETAEKRVVADIELKCEICKNDTFWFKKAQLNTAIASFFSLDWANPTAQCFVCEKCGYIHWFLI</sequence>
<protein>
    <recommendedName>
        <fullName evidence="3">DNA-binding protein</fullName>
    </recommendedName>
</protein>
<dbReference type="Proteomes" id="UP000233256">
    <property type="component" value="Unassembled WGS sequence"/>
</dbReference>
<evidence type="ECO:0000313" key="1">
    <source>
        <dbReference type="EMBL" id="PKK89847.1"/>
    </source>
</evidence>
<evidence type="ECO:0008006" key="3">
    <source>
        <dbReference type="Google" id="ProtNLM"/>
    </source>
</evidence>
<name>A0A2N1PNE7_9BACT</name>
<evidence type="ECO:0000313" key="2">
    <source>
        <dbReference type="Proteomes" id="UP000233256"/>
    </source>
</evidence>
<comment type="caution">
    <text evidence="1">The sequence shown here is derived from an EMBL/GenBank/DDBJ whole genome shotgun (WGS) entry which is preliminary data.</text>
</comment>
<organism evidence="1 2">
    <name type="scientific">Candidatus Wallbacteria bacterium HGW-Wallbacteria-1</name>
    <dbReference type="NCBI Taxonomy" id="2013854"/>
    <lineage>
        <taxon>Bacteria</taxon>
        <taxon>Candidatus Walliibacteriota</taxon>
    </lineage>
</organism>